<dbReference type="PROSITE" id="PS50983">
    <property type="entry name" value="FE_B12_PBP"/>
    <property type="match status" value="1"/>
</dbReference>
<dbReference type="OrthoDB" id="6160519at2"/>
<keyword evidence="4" id="KW-0408">Iron</keyword>
<dbReference type="GO" id="GO:0030288">
    <property type="term" value="C:outer membrane-bounded periplasmic space"/>
    <property type="evidence" value="ECO:0007669"/>
    <property type="project" value="TreeGrafter"/>
</dbReference>
<feature type="domain" description="Fe/B12 periplasmic-binding" evidence="6">
    <location>
        <begin position="43"/>
        <end position="301"/>
    </location>
</feature>
<name>A0A1M6MJ84_9GAMM</name>
<evidence type="ECO:0000256" key="4">
    <source>
        <dbReference type="ARBA" id="ARBA00022496"/>
    </source>
</evidence>
<accession>A0A1M6MJ84</accession>
<dbReference type="Gene3D" id="3.40.50.1980">
    <property type="entry name" value="Nitrogenase molybdenum iron protein domain"/>
    <property type="match status" value="2"/>
</dbReference>
<organism evidence="7 8">
    <name type="scientific">Halomonas caseinilytica</name>
    <dbReference type="NCBI Taxonomy" id="438744"/>
    <lineage>
        <taxon>Bacteria</taxon>
        <taxon>Pseudomonadati</taxon>
        <taxon>Pseudomonadota</taxon>
        <taxon>Gammaproteobacteria</taxon>
        <taxon>Oceanospirillales</taxon>
        <taxon>Halomonadaceae</taxon>
        <taxon>Halomonas</taxon>
    </lineage>
</organism>
<comment type="subcellular location">
    <subcellularLocation>
        <location evidence="1">Cell envelope</location>
    </subcellularLocation>
</comment>
<evidence type="ECO:0000256" key="5">
    <source>
        <dbReference type="ARBA" id="ARBA00022729"/>
    </source>
</evidence>
<dbReference type="InterPro" id="IPR002491">
    <property type="entry name" value="ABC_transptr_periplasmic_BD"/>
</dbReference>
<protein>
    <submittedName>
        <fullName evidence="7">Iron complex transport system substrate-binding protein</fullName>
    </submittedName>
</protein>
<keyword evidence="5" id="KW-0732">Signal</keyword>
<evidence type="ECO:0000256" key="2">
    <source>
        <dbReference type="ARBA" id="ARBA00008814"/>
    </source>
</evidence>
<dbReference type="SUPFAM" id="SSF53807">
    <property type="entry name" value="Helical backbone' metal receptor"/>
    <property type="match status" value="1"/>
</dbReference>
<dbReference type="PANTHER" id="PTHR30532:SF1">
    <property type="entry name" value="IRON(3+)-HYDROXAMATE-BINDING PROTEIN FHUD"/>
    <property type="match status" value="1"/>
</dbReference>
<dbReference type="InterPro" id="IPR051313">
    <property type="entry name" value="Bact_iron-sidero_bind"/>
</dbReference>
<proteinExistence type="inferred from homology"/>
<dbReference type="EMBL" id="FRAL01000001">
    <property type="protein sequence ID" value="SHJ83517.1"/>
    <property type="molecule type" value="Genomic_DNA"/>
</dbReference>
<dbReference type="RefSeq" id="WP_064697934.1">
    <property type="nucleotide sequence ID" value="NZ_BDEO01000001.1"/>
</dbReference>
<evidence type="ECO:0000256" key="3">
    <source>
        <dbReference type="ARBA" id="ARBA00022448"/>
    </source>
</evidence>
<reference evidence="8" key="1">
    <citation type="submission" date="2016-11" db="EMBL/GenBank/DDBJ databases">
        <authorList>
            <person name="Varghese N."/>
            <person name="Submissions S."/>
        </authorList>
    </citation>
    <scope>NUCLEOTIDE SEQUENCE [LARGE SCALE GENOMIC DNA]</scope>
    <source>
        <strain evidence="8">ALO Sharm</strain>
    </source>
</reference>
<keyword evidence="3" id="KW-0813">Transport</keyword>
<evidence type="ECO:0000259" key="6">
    <source>
        <dbReference type="PROSITE" id="PS50983"/>
    </source>
</evidence>
<dbReference type="GO" id="GO:1901678">
    <property type="term" value="P:iron coordination entity transport"/>
    <property type="evidence" value="ECO:0007669"/>
    <property type="project" value="UniProtKB-ARBA"/>
</dbReference>
<keyword evidence="4" id="KW-0410">Iron transport</keyword>
<keyword evidence="4" id="KW-0406">Ion transport</keyword>
<evidence type="ECO:0000256" key="1">
    <source>
        <dbReference type="ARBA" id="ARBA00004196"/>
    </source>
</evidence>
<dbReference type="AlphaFoldDB" id="A0A1M6MJ84"/>
<dbReference type="CDD" id="cd01146">
    <property type="entry name" value="FhuD"/>
    <property type="match status" value="1"/>
</dbReference>
<dbReference type="Proteomes" id="UP000184248">
    <property type="component" value="Unassembled WGS sequence"/>
</dbReference>
<dbReference type="PANTHER" id="PTHR30532">
    <property type="entry name" value="IRON III DICITRATE-BINDING PERIPLASMIC PROTEIN"/>
    <property type="match status" value="1"/>
</dbReference>
<evidence type="ECO:0000313" key="7">
    <source>
        <dbReference type="EMBL" id="SHJ83517.1"/>
    </source>
</evidence>
<dbReference type="PRINTS" id="PR01715">
    <property type="entry name" value="FERRIBNDNGPP"/>
</dbReference>
<sequence>MLLSFGPVLRSTAYRRATLRGLAVSLLLGCLIVAPTALAASPRIATLDWTLAETLQALGTPPMAVAQVDAYHDWVGEPHLPDTVADLGLRTQPNLELLADLDPDQILISPMFANLRPRLSRIAPVKNFTLYTPGRDTWQEMRELTRSVADQVDRSQAGERLIASTETRIAELRDRLPEQVPPLLVIQFMDARHVRVFGDNGLYQAVLERLGLDNAWPGETNAWGFSLVGIEALANLDARLVVVEPYPAGVRETLDRSGLWQGLVQESRGKPLVLPPVWSFGALPSAQRFAEQLTAALEAPHAR</sequence>
<comment type="similarity">
    <text evidence="2">Belongs to the bacterial solute-binding protein 8 family.</text>
</comment>
<keyword evidence="8" id="KW-1185">Reference proteome</keyword>
<dbReference type="Pfam" id="PF01497">
    <property type="entry name" value="Peripla_BP_2"/>
    <property type="match status" value="1"/>
</dbReference>
<gene>
    <name evidence="7" type="ORF">SAMN05192556_10158</name>
</gene>
<evidence type="ECO:0000313" key="8">
    <source>
        <dbReference type="Proteomes" id="UP000184248"/>
    </source>
</evidence>